<name>A0A0J9X9N9_GEOCN</name>
<dbReference type="SUPFAM" id="SSF46565">
    <property type="entry name" value="Chaperone J-domain"/>
    <property type="match status" value="1"/>
</dbReference>
<dbReference type="GO" id="GO:0005783">
    <property type="term" value="C:endoplasmic reticulum"/>
    <property type="evidence" value="ECO:0007669"/>
    <property type="project" value="TreeGrafter"/>
</dbReference>
<dbReference type="Gene3D" id="1.10.287.110">
    <property type="entry name" value="DnaJ domain"/>
    <property type="match status" value="1"/>
</dbReference>
<dbReference type="CDD" id="cd06257">
    <property type="entry name" value="DnaJ"/>
    <property type="match status" value="1"/>
</dbReference>
<protein>
    <recommendedName>
        <fullName evidence="4">J domain-containing protein</fullName>
    </recommendedName>
</protein>
<feature type="transmembrane region" description="Helical" evidence="3">
    <location>
        <begin position="186"/>
        <end position="204"/>
    </location>
</feature>
<keyword evidence="1" id="KW-0143">Chaperone</keyword>
<dbReference type="SMART" id="SM00271">
    <property type="entry name" value="DnaJ"/>
    <property type="match status" value="1"/>
</dbReference>
<keyword evidence="3" id="KW-1133">Transmembrane helix</keyword>
<evidence type="ECO:0000313" key="6">
    <source>
        <dbReference type="Proteomes" id="UP000242525"/>
    </source>
</evidence>
<dbReference type="InterPro" id="IPR051948">
    <property type="entry name" value="Hsp70_co-chaperone_J-domain"/>
</dbReference>
<dbReference type="Pfam" id="PF00226">
    <property type="entry name" value="DnaJ"/>
    <property type="match status" value="1"/>
</dbReference>
<comment type="caution">
    <text evidence="5">The sequence shown here is derived from an EMBL/GenBank/DDBJ whole genome shotgun (WGS) entry which is preliminary data.</text>
</comment>
<dbReference type="GO" id="GO:0051087">
    <property type="term" value="F:protein-folding chaperone binding"/>
    <property type="evidence" value="ECO:0007669"/>
    <property type="project" value="TreeGrafter"/>
</dbReference>
<dbReference type="AlphaFoldDB" id="A0A0J9X9N9"/>
<gene>
    <name evidence="5" type="ORF">BN980_GECA06s02870g</name>
</gene>
<feature type="transmembrane region" description="Helical" evidence="3">
    <location>
        <begin position="54"/>
        <end position="76"/>
    </location>
</feature>
<accession>A0A0J9X9N9</accession>
<dbReference type="InterPro" id="IPR001623">
    <property type="entry name" value="DnaJ_domain"/>
</dbReference>
<dbReference type="PRINTS" id="PR00625">
    <property type="entry name" value="JDOMAIN"/>
</dbReference>
<dbReference type="PANTHER" id="PTHR44360:SF1">
    <property type="entry name" value="DNAJ HOMOLOG SUBFAMILY B MEMBER 9"/>
    <property type="match status" value="1"/>
</dbReference>
<dbReference type="STRING" id="1173061.A0A0J9X9N9"/>
<dbReference type="InterPro" id="IPR036869">
    <property type="entry name" value="J_dom_sf"/>
</dbReference>
<dbReference type="GO" id="GO:0036503">
    <property type="term" value="P:ERAD pathway"/>
    <property type="evidence" value="ECO:0007669"/>
    <property type="project" value="TreeGrafter"/>
</dbReference>
<evidence type="ECO:0000259" key="4">
    <source>
        <dbReference type="PROSITE" id="PS50076"/>
    </source>
</evidence>
<evidence type="ECO:0000313" key="5">
    <source>
        <dbReference type="EMBL" id="CDO53981.1"/>
    </source>
</evidence>
<dbReference type="OrthoDB" id="10250354at2759"/>
<keyword evidence="3" id="KW-0812">Transmembrane</keyword>
<organism evidence="5 6">
    <name type="scientific">Geotrichum candidum</name>
    <name type="common">Oospora lactis</name>
    <name type="synonym">Dipodascus geotrichum</name>
    <dbReference type="NCBI Taxonomy" id="1173061"/>
    <lineage>
        <taxon>Eukaryota</taxon>
        <taxon>Fungi</taxon>
        <taxon>Dikarya</taxon>
        <taxon>Ascomycota</taxon>
        <taxon>Saccharomycotina</taxon>
        <taxon>Dipodascomycetes</taxon>
        <taxon>Dipodascales</taxon>
        <taxon>Dipodascaceae</taxon>
        <taxon>Geotrichum</taxon>
    </lineage>
</organism>
<dbReference type="EMBL" id="CCBN010000006">
    <property type="protein sequence ID" value="CDO53981.1"/>
    <property type="molecule type" value="Genomic_DNA"/>
</dbReference>
<dbReference type="GO" id="GO:0051787">
    <property type="term" value="F:misfolded protein binding"/>
    <property type="evidence" value="ECO:0007669"/>
    <property type="project" value="TreeGrafter"/>
</dbReference>
<reference evidence="5" key="1">
    <citation type="submission" date="2014-03" db="EMBL/GenBank/DDBJ databases">
        <authorList>
            <person name="Casaregola S."/>
        </authorList>
    </citation>
    <scope>NUCLEOTIDE SEQUENCE [LARGE SCALE GENOMIC DNA]</scope>
    <source>
        <strain evidence="5">CLIB 918</strain>
    </source>
</reference>
<sequence>MSSLPKATLSLLGWFIVPNLATSFLQTVYYKATIRLGDPVPTPGTPKYDKHKRAIYALVIGAYLIYSVVEAFWNVLGQFSPNSTANGLYGTLGVSPLITDRELRSTFRKLSLVFHPDKVRNASGFNVEERWISIKDSYDILANNVFRYAYDRYGDSAIGMVKQFQKAGSAGTFETLVMMGIQQKIVAFYGSMLVILVFLSVIGFAKTGQIWRYFILAGCATTELYLHTHSNELIVSNLPALSWFKLAPYQVIEIMHNLMFTSFVAINQLGPLLSNGKQHSLPINTKKGQEQLLKQLETIEKLSSYVDYESTQSLAHQLMPFQSDPQLLAKAKERLTEELIEKRLSSDIFMRDALSHVDTQKLRAAAGKPNEVTVPTAENASGQARPSVRKRK</sequence>
<dbReference type="PANTHER" id="PTHR44360">
    <property type="entry name" value="DNAJ HOMOLOG SUBFAMILY B MEMBER 9"/>
    <property type="match status" value="1"/>
</dbReference>
<feature type="domain" description="J" evidence="4">
    <location>
        <begin position="87"/>
        <end position="154"/>
    </location>
</feature>
<dbReference type="PROSITE" id="PS50076">
    <property type="entry name" value="DNAJ_2"/>
    <property type="match status" value="1"/>
</dbReference>
<evidence type="ECO:0000256" key="3">
    <source>
        <dbReference type="SAM" id="Phobius"/>
    </source>
</evidence>
<proteinExistence type="predicted"/>
<feature type="region of interest" description="Disordered" evidence="2">
    <location>
        <begin position="364"/>
        <end position="392"/>
    </location>
</feature>
<keyword evidence="3" id="KW-0472">Membrane</keyword>
<evidence type="ECO:0000256" key="2">
    <source>
        <dbReference type="SAM" id="MobiDB-lite"/>
    </source>
</evidence>
<evidence type="ECO:0000256" key="1">
    <source>
        <dbReference type="ARBA" id="ARBA00023186"/>
    </source>
</evidence>
<keyword evidence="6" id="KW-1185">Reference proteome</keyword>
<dbReference type="Proteomes" id="UP000242525">
    <property type="component" value="Unassembled WGS sequence"/>
</dbReference>